<feature type="region of interest" description="Disordered" evidence="9">
    <location>
        <begin position="443"/>
        <end position="537"/>
    </location>
</feature>
<evidence type="ECO:0000313" key="11">
    <source>
        <dbReference type="EMBL" id="KAK2547981.1"/>
    </source>
</evidence>
<dbReference type="InterPro" id="IPR055065">
    <property type="entry name" value="OB_MCM10"/>
</dbReference>
<evidence type="ECO:0000256" key="8">
    <source>
        <dbReference type="ARBA" id="ARBA00023242"/>
    </source>
</evidence>
<evidence type="ECO:0000256" key="2">
    <source>
        <dbReference type="ARBA" id="ARBA00009679"/>
    </source>
</evidence>
<feature type="region of interest" description="Disordered" evidence="9">
    <location>
        <begin position="175"/>
        <end position="225"/>
    </location>
</feature>
<evidence type="ECO:0000256" key="7">
    <source>
        <dbReference type="ARBA" id="ARBA00022833"/>
    </source>
</evidence>
<dbReference type="Pfam" id="PF09329">
    <property type="entry name" value="zf-primase"/>
    <property type="match status" value="1"/>
</dbReference>
<dbReference type="SMART" id="SM01280">
    <property type="entry name" value="Mcm10"/>
    <property type="match status" value="1"/>
</dbReference>
<feature type="region of interest" description="Disordered" evidence="9">
    <location>
        <begin position="135"/>
        <end position="157"/>
    </location>
</feature>
<dbReference type="Pfam" id="PF22379">
    <property type="entry name" value="OB_MCM10"/>
    <property type="match status" value="1"/>
</dbReference>
<feature type="compositionally biased region" description="Basic and acidic residues" evidence="9">
    <location>
        <begin position="477"/>
        <end position="494"/>
    </location>
</feature>
<evidence type="ECO:0000313" key="12">
    <source>
        <dbReference type="Proteomes" id="UP001249851"/>
    </source>
</evidence>
<dbReference type="PANTHER" id="PTHR13454:SF11">
    <property type="entry name" value="PROTEIN MCM10 HOMOLOG"/>
    <property type="match status" value="1"/>
</dbReference>
<evidence type="ECO:0000256" key="5">
    <source>
        <dbReference type="ARBA" id="ARBA00022723"/>
    </source>
</evidence>
<name>A0AAD9US73_ACRCE</name>
<keyword evidence="5" id="KW-0479">Metal-binding</keyword>
<comment type="similarity">
    <text evidence="2">Belongs to the MCM10 family.</text>
</comment>
<dbReference type="Proteomes" id="UP001249851">
    <property type="component" value="Unassembled WGS sequence"/>
</dbReference>
<reference evidence="11" key="2">
    <citation type="journal article" date="2023" name="Science">
        <title>Genomic signatures of disease resistance in endangered staghorn corals.</title>
        <authorList>
            <person name="Vollmer S.V."/>
            <person name="Selwyn J.D."/>
            <person name="Despard B.A."/>
            <person name="Roesel C.L."/>
        </authorList>
    </citation>
    <scope>NUCLEOTIDE SEQUENCE</scope>
    <source>
        <strain evidence="11">K2</strain>
    </source>
</reference>
<dbReference type="GO" id="GO:0006270">
    <property type="term" value="P:DNA replication initiation"/>
    <property type="evidence" value="ECO:0007669"/>
    <property type="project" value="InterPro"/>
</dbReference>
<dbReference type="Pfam" id="PF24863">
    <property type="entry name" value="zf-CCCH_Mcm10"/>
    <property type="match status" value="1"/>
</dbReference>
<protein>
    <recommendedName>
        <fullName evidence="3">Protein MCM10 homolog</fullName>
    </recommendedName>
</protein>
<comment type="caution">
    <text evidence="11">The sequence shown here is derived from an EMBL/GenBank/DDBJ whole genome shotgun (WGS) entry which is preliminary data.</text>
</comment>
<dbReference type="GO" id="GO:0003688">
    <property type="term" value="F:DNA replication origin binding"/>
    <property type="evidence" value="ECO:0007669"/>
    <property type="project" value="TreeGrafter"/>
</dbReference>
<dbReference type="InterPro" id="IPR015411">
    <property type="entry name" value="Rep_factor_Mcm10_C"/>
</dbReference>
<dbReference type="GO" id="GO:0008270">
    <property type="term" value="F:zinc ion binding"/>
    <property type="evidence" value="ECO:0007669"/>
    <property type="project" value="UniProtKB-KW"/>
</dbReference>
<dbReference type="InterPro" id="IPR015408">
    <property type="entry name" value="Znf_Mcm10/DnaG"/>
</dbReference>
<accession>A0AAD9US73</accession>
<feature type="compositionally biased region" description="Polar residues" evidence="9">
    <location>
        <begin position="516"/>
        <end position="531"/>
    </location>
</feature>
<feature type="domain" description="Replication factor Mcm10 C-terminal" evidence="10">
    <location>
        <begin position="420"/>
        <end position="735"/>
    </location>
</feature>
<proteinExistence type="inferred from homology"/>
<organism evidence="11 12">
    <name type="scientific">Acropora cervicornis</name>
    <name type="common">Staghorn coral</name>
    <dbReference type="NCBI Taxonomy" id="6130"/>
    <lineage>
        <taxon>Eukaryota</taxon>
        <taxon>Metazoa</taxon>
        <taxon>Cnidaria</taxon>
        <taxon>Anthozoa</taxon>
        <taxon>Hexacorallia</taxon>
        <taxon>Scleractinia</taxon>
        <taxon>Astrocoeniina</taxon>
        <taxon>Acroporidae</taxon>
        <taxon>Acropora</taxon>
    </lineage>
</organism>
<dbReference type="GO" id="GO:0043596">
    <property type="term" value="C:nuclear replication fork"/>
    <property type="evidence" value="ECO:0007669"/>
    <property type="project" value="TreeGrafter"/>
</dbReference>
<evidence type="ECO:0000256" key="4">
    <source>
        <dbReference type="ARBA" id="ARBA00022705"/>
    </source>
</evidence>
<keyword evidence="7" id="KW-0862">Zinc</keyword>
<feature type="compositionally biased region" description="Basic and acidic residues" evidence="9">
    <location>
        <begin position="195"/>
        <end position="211"/>
    </location>
</feature>
<keyword evidence="6" id="KW-0863">Zinc-finger</keyword>
<evidence type="ECO:0000256" key="9">
    <source>
        <dbReference type="SAM" id="MobiDB-lite"/>
    </source>
</evidence>
<dbReference type="InterPro" id="IPR040184">
    <property type="entry name" value="Mcm10"/>
</dbReference>
<dbReference type="InterPro" id="IPR012340">
    <property type="entry name" value="NA-bd_OB-fold"/>
</dbReference>
<evidence type="ECO:0000259" key="10">
    <source>
        <dbReference type="SMART" id="SM01280"/>
    </source>
</evidence>
<feature type="compositionally biased region" description="Polar residues" evidence="9">
    <location>
        <begin position="32"/>
        <end position="57"/>
    </location>
</feature>
<dbReference type="EMBL" id="JARQWQ010000160">
    <property type="protein sequence ID" value="KAK2547981.1"/>
    <property type="molecule type" value="Genomic_DNA"/>
</dbReference>
<sequence length="740" mass="83171">MGDLEDLDILASLADSDLEFNEDDDIGEAIRSGNTSPKSAATQQRRQQENSMEYPQTAQEQCVKEMAAQIATMNEYIRKLEAERNGILFELLLYPLRSLFTKIYAKYLVLYLIILLIELKETTVDGRKLLDPDLETQHSASSLTKSSENSSIMPDKSARSLFSKEVKRISHAALQSMNQQECSSSSTGSSKRKLSHIEGDKGDHDRSEHIIVKGGGGGSKQKRGNAEDMGLAAKNVREELVTRKTTPDDDKILSEKYSGLRILNPLISSMVMEKRMEGRKMVKISQIPLKIKGKGDIDGDWVTIGVIVLKLPPKKSSNGKTYGIWKLSDLGANSTNELIALFLFGDVYKEHWKTVEGSVVALLNASLLPAKEGLRKSDNHPCGNYINRQHGEFCEFHVQAAYKKMRSQRMECQAGYAPSAKAPLMKKFHKDLNNSTFMYQGRTVSASTRPTEHKKKNVTLKSLGVGSKSAIDMQGDSNHKQEPRSEKPPEEKKPTMSASDLLKAHEKEMKNHRKSQSANTVSPRLQNSKQAAPTLGRGLEPGLDVFFDESPILRKRKPSDMDRAKLRAVSLVKEKGPIEKEDPNAVRKKLSPKSMVQIEKRASEEGIKENIDENKDSSRKRRRILGPEFGSIDFESEEVKKILAARSKHVGAVREAEAEREEKYFNELEKKEQLEDKMKTIMEIKVKVVFCKQVFKKERENDHGYNVNGIVFSAANCSKSITNKEELHLVETEKSDQTEI</sequence>
<reference evidence="11" key="1">
    <citation type="journal article" date="2023" name="G3 (Bethesda)">
        <title>Whole genome assembly and annotation of the endangered Caribbean coral Acropora cervicornis.</title>
        <authorList>
            <person name="Selwyn J.D."/>
            <person name="Vollmer S.V."/>
        </authorList>
    </citation>
    <scope>NUCLEOTIDE SEQUENCE</scope>
    <source>
        <strain evidence="11">K2</strain>
    </source>
</reference>
<keyword evidence="8" id="KW-0539">Nucleus</keyword>
<keyword evidence="4" id="KW-0235">DNA replication</keyword>
<dbReference type="PANTHER" id="PTHR13454">
    <property type="entry name" value="PROTEIN MCM10 HOMOLOG"/>
    <property type="match status" value="1"/>
</dbReference>
<dbReference type="AlphaFoldDB" id="A0AAD9US73"/>
<evidence type="ECO:0000256" key="1">
    <source>
        <dbReference type="ARBA" id="ARBA00004123"/>
    </source>
</evidence>
<comment type="subcellular location">
    <subcellularLocation>
        <location evidence="1">Nucleus</location>
    </subcellularLocation>
</comment>
<evidence type="ECO:0000256" key="3">
    <source>
        <dbReference type="ARBA" id="ARBA00017770"/>
    </source>
</evidence>
<keyword evidence="12" id="KW-1185">Reference proteome</keyword>
<gene>
    <name evidence="11" type="ORF">P5673_031925</name>
</gene>
<evidence type="ECO:0000256" key="6">
    <source>
        <dbReference type="ARBA" id="ARBA00022771"/>
    </source>
</evidence>
<dbReference type="GO" id="GO:0003697">
    <property type="term" value="F:single-stranded DNA binding"/>
    <property type="evidence" value="ECO:0007669"/>
    <property type="project" value="InterPro"/>
</dbReference>
<dbReference type="Gene3D" id="2.40.50.140">
    <property type="entry name" value="Nucleic acid-binding proteins"/>
    <property type="match status" value="1"/>
</dbReference>
<feature type="region of interest" description="Disordered" evidence="9">
    <location>
        <begin position="27"/>
        <end position="57"/>
    </location>
</feature>
<feature type="compositionally biased region" description="Polar residues" evidence="9">
    <location>
        <begin position="137"/>
        <end position="152"/>
    </location>
</feature>